<sequence length="101" mass="10813">MSSSILSSQGMAMALATAMAALSGTLIVLSLCLHKSHSSISSVGKKRETTEKKKRRKRVHFAEDVPTSTEDLRRKKGSVFLCSSPPATGAPPPCLKLEKSQ</sequence>
<proteinExistence type="predicted"/>
<feature type="non-terminal residue" evidence="3">
    <location>
        <position position="101"/>
    </location>
</feature>
<accession>A0A6J1CNP2</accession>
<organism evidence="2 3">
    <name type="scientific">Momordica charantia</name>
    <name type="common">Bitter gourd</name>
    <name type="synonym">Balsam pear</name>
    <dbReference type="NCBI Taxonomy" id="3673"/>
    <lineage>
        <taxon>Eukaryota</taxon>
        <taxon>Viridiplantae</taxon>
        <taxon>Streptophyta</taxon>
        <taxon>Embryophyta</taxon>
        <taxon>Tracheophyta</taxon>
        <taxon>Spermatophyta</taxon>
        <taxon>Magnoliopsida</taxon>
        <taxon>eudicotyledons</taxon>
        <taxon>Gunneridae</taxon>
        <taxon>Pentapetalae</taxon>
        <taxon>rosids</taxon>
        <taxon>fabids</taxon>
        <taxon>Cucurbitales</taxon>
        <taxon>Cucurbitaceae</taxon>
        <taxon>Momordiceae</taxon>
        <taxon>Momordica</taxon>
    </lineage>
</organism>
<name>A0A6J1CNP2_MOMCH</name>
<evidence type="ECO:0000313" key="2">
    <source>
        <dbReference type="Proteomes" id="UP000504603"/>
    </source>
</evidence>
<dbReference type="RefSeq" id="XP_022143219.1">
    <property type="nucleotide sequence ID" value="XM_022287527.1"/>
</dbReference>
<dbReference type="KEGG" id="mcha:111013136"/>
<dbReference type="PANTHER" id="PTHR33564">
    <property type="entry name" value="TRANSMEMBRANE PROTEIN"/>
    <property type="match status" value="1"/>
</dbReference>
<feature type="region of interest" description="Disordered" evidence="1">
    <location>
        <begin position="37"/>
        <end position="101"/>
    </location>
</feature>
<protein>
    <submittedName>
        <fullName evidence="3">Uncharacterized protein LOC111013136</fullName>
    </submittedName>
</protein>
<evidence type="ECO:0000313" key="3">
    <source>
        <dbReference type="RefSeq" id="XP_022143219.1"/>
    </source>
</evidence>
<dbReference type="AlphaFoldDB" id="A0A6J1CNP2"/>
<keyword evidence="2" id="KW-1185">Reference proteome</keyword>
<gene>
    <name evidence="3" type="primary">LOC111013136</name>
</gene>
<dbReference type="GeneID" id="111013136"/>
<reference evidence="3" key="1">
    <citation type="submission" date="2025-08" db="UniProtKB">
        <authorList>
            <consortium name="RefSeq"/>
        </authorList>
    </citation>
    <scope>IDENTIFICATION</scope>
</reference>
<dbReference type="PANTHER" id="PTHR33564:SF11">
    <property type="entry name" value="OS06G0604600 PROTEIN"/>
    <property type="match status" value="1"/>
</dbReference>
<evidence type="ECO:0000256" key="1">
    <source>
        <dbReference type="SAM" id="MobiDB-lite"/>
    </source>
</evidence>
<dbReference type="Proteomes" id="UP000504603">
    <property type="component" value="Unplaced"/>
</dbReference>